<feature type="domain" description="JmjC" evidence="5">
    <location>
        <begin position="1"/>
        <end position="60"/>
    </location>
</feature>
<dbReference type="PROSITE" id="PS51184">
    <property type="entry name" value="JMJC"/>
    <property type="match status" value="1"/>
</dbReference>
<dbReference type="EMBL" id="VWYK01248508">
    <property type="protein sequence ID" value="NXR16387.1"/>
    <property type="molecule type" value="Genomic_DNA"/>
</dbReference>
<comment type="domain">
    <text evidence="4">Leu-Xaa-Xaa-Leu-Leu (LXXLL) motifs are known to mediate the association with nuclear receptors.</text>
</comment>
<evidence type="ECO:0000259" key="5">
    <source>
        <dbReference type="PROSITE" id="PS51184"/>
    </source>
</evidence>
<keyword evidence="6" id="KW-0489">Methyltransferase</keyword>
<comment type="domain">
    <text evidence="4">The JmjC domain and the C6-type zinc-finger are required for the demethylation activity.</text>
</comment>
<dbReference type="PANTHER" id="PTHR12549:SF4">
    <property type="entry name" value="LYSINE-SPECIFIC DEMETHYLASE HAIRLESS"/>
    <property type="match status" value="1"/>
</dbReference>
<dbReference type="GO" id="GO:0070988">
    <property type="term" value="P:demethylation"/>
    <property type="evidence" value="ECO:0007669"/>
    <property type="project" value="UniProtKB-UniRule"/>
</dbReference>
<gene>
    <name evidence="6" type="primary">Hr</name>
    <name evidence="6" type="ORF">SEMFRA_R11392</name>
</gene>
<dbReference type="GO" id="GO:0003712">
    <property type="term" value="F:transcription coregulator activity"/>
    <property type="evidence" value="ECO:0007669"/>
    <property type="project" value="TreeGrafter"/>
</dbReference>
<comment type="subcellular location">
    <subcellularLocation>
        <location evidence="1 4">Nucleus</location>
    </subcellularLocation>
</comment>
<sequence length="89" mass="9799">LREEWGVSGWTLLQFLGDAVLVPAGAPHQVQTLTSTISVEQRFLSPENITHLRDYGAHLPRAAHQLRAQVDGMILSAVREALEVLQGCK</sequence>
<protein>
    <recommendedName>
        <fullName evidence="4">Lysine-specific demethylase</fullName>
        <ecNumber evidence="4">1.14.11.65</ecNumber>
    </recommendedName>
</protein>
<dbReference type="GO" id="GO:0140683">
    <property type="term" value="F:histone H3K9me/H3K9me2 demethylase activity"/>
    <property type="evidence" value="ECO:0007669"/>
    <property type="project" value="UniProtKB-EC"/>
</dbReference>
<evidence type="ECO:0000256" key="4">
    <source>
        <dbReference type="RuleBase" id="RU369087"/>
    </source>
</evidence>
<comment type="function">
    <text evidence="4">Histone demethylase that specifically demethylates 'Lys-9' of histone H3, thereby playing a central role in histone code.</text>
</comment>
<evidence type="ECO:0000256" key="2">
    <source>
        <dbReference type="ARBA" id="ARBA00022723"/>
    </source>
</evidence>
<dbReference type="EC" id="1.14.11.65" evidence="4"/>
<keyword evidence="3 4" id="KW-0539">Nucleus</keyword>
<evidence type="ECO:0000256" key="1">
    <source>
        <dbReference type="ARBA" id="ARBA00004123"/>
    </source>
</evidence>
<keyword evidence="7" id="KW-1185">Reference proteome</keyword>
<dbReference type="Proteomes" id="UP000536381">
    <property type="component" value="Unassembled WGS sequence"/>
</dbReference>
<comment type="similarity">
    <text evidence="4">Belongs to the JHDM2 histone demethylase family.</text>
</comment>
<dbReference type="GO" id="GO:0006357">
    <property type="term" value="P:regulation of transcription by RNA polymerase II"/>
    <property type="evidence" value="ECO:0007669"/>
    <property type="project" value="TreeGrafter"/>
</dbReference>
<feature type="non-terminal residue" evidence="6">
    <location>
        <position position="1"/>
    </location>
</feature>
<evidence type="ECO:0000313" key="7">
    <source>
        <dbReference type="Proteomes" id="UP000536381"/>
    </source>
</evidence>
<comment type="cofactor">
    <cofactor evidence="4">
        <name>Fe(2+)</name>
        <dbReference type="ChEBI" id="CHEBI:29033"/>
    </cofactor>
    <text evidence="4">Binds 1 Fe(2+) ion per subunit.</text>
</comment>
<dbReference type="Gene3D" id="2.60.120.650">
    <property type="entry name" value="Cupin"/>
    <property type="match status" value="1"/>
</dbReference>
<keyword evidence="4" id="KW-0408">Iron</keyword>
<dbReference type="OrthoDB" id="1667110at2759"/>
<keyword evidence="2 4" id="KW-0479">Metal-binding</keyword>
<dbReference type="GO" id="GO:0031490">
    <property type="term" value="F:chromatin DNA binding"/>
    <property type="evidence" value="ECO:0007669"/>
    <property type="project" value="TreeGrafter"/>
</dbReference>
<comment type="caution">
    <text evidence="6">The sequence shown here is derived from an EMBL/GenBank/DDBJ whole genome shotgun (WGS) entry which is preliminary data.</text>
</comment>
<dbReference type="Pfam" id="PF02373">
    <property type="entry name" value="JmjC"/>
    <property type="match status" value="1"/>
</dbReference>
<reference evidence="6 7" key="1">
    <citation type="submission" date="2019-09" db="EMBL/GenBank/DDBJ databases">
        <title>Bird 10,000 Genomes (B10K) Project - Family phase.</title>
        <authorList>
            <person name="Zhang G."/>
        </authorList>
    </citation>
    <scope>NUCLEOTIDE SEQUENCE [LARGE SCALE GENOMIC DNA]</scope>
    <source>
        <strain evidence="6">B10K-DU-001-42</strain>
        <tissue evidence="6">Muscle</tissue>
    </source>
</reference>
<name>A0A7L2IZI3_9PICI</name>
<dbReference type="GO" id="GO:0000118">
    <property type="term" value="C:histone deacetylase complex"/>
    <property type="evidence" value="ECO:0007669"/>
    <property type="project" value="UniProtKB-UniRule"/>
</dbReference>
<dbReference type="GO" id="GO:0046872">
    <property type="term" value="F:metal ion binding"/>
    <property type="evidence" value="ECO:0007669"/>
    <property type="project" value="UniProtKB-UniRule"/>
</dbReference>
<dbReference type="SUPFAM" id="SSF51197">
    <property type="entry name" value="Clavaminate synthase-like"/>
    <property type="match status" value="1"/>
</dbReference>
<evidence type="ECO:0000313" key="6">
    <source>
        <dbReference type="EMBL" id="NXR16387.1"/>
    </source>
</evidence>
<dbReference type="PANTHER" id="PTHR12549">
    <property type="entry name" value="JMJC DOMAIN-CONTAINING HISTONE DEMETHYLATION PROTEIN"/>
    <property type="match status" value="1"/>
</dbReference>
<dbReference type="InterPro" id="IPR045109">
    <property type="entry name" value="LSDs-like"/>
</dbReference>
<comment type="catalytic activity">
    <reaction evidence="4">
        <text>N(6),N(6)-dimethyl-L-lysyl(9)-[histone H3] + 2 2-oxoglutarate + 2 O2 = L-lysyl(9)-[histone H3] + 2 formaldehyde + 2 succinate + 2 CO2</text>
        <dbReference type="Rhea" id="RHEA:60188"/>
        <dbReference type="Rhea" id="RHEA-COMP:15541"/>
        <dbReference type="Rhea" id="RHEA-COMP:15546"/>
        <dbReference type="ChEBI" id="CHEBI:15379"/>
        <dbReference type="ChEBI" id="CHEBI:16526"/>
        <dbReference type="ChEBI" id="CHEBI:16810"/>
        <dbReference type="ChEBI" id="CHEBI:16842"/>
        <dbReference type="ChEBI" id="CHEBI:29969"/>
        <dbReference type="ChEBI" id="CHEBI:30031"/>
        <dbReference type="ChEBI" id="CHEBI:61976"/>
        <dbReference type="EC" id="1.14.11.65"/>
    </reaction>
</comment>
<dbReference type="GO" id="GO:0000785">
    <property type="term" value="C:chromatin"/>
    <property type="evidence" value="ECO:0007669"/>
    <property type="project" value="TreeGrafter"/>
</dbReference>
<feature type="non-terminal residue" evidence="6">
    <location>
        <position position="89"/>
    </location>
</feature>
<evidence type="ECO:0000256" key="3">
    <source>
        <dbReference type="ARBA" id="ARBA00023242"/>
    </source>
</evidence>
<organism evidence="6 7">
    <name type="scientific">Semnornis frantzii</name>
    <dbReference type="NCBI Taxonomy" id="91796"/>
    <lineage>
        <taxon>Eukaryota</taxon>
        <taxon>Metazoa</taxon>
        <taxon>Chordata</taxon>
        <taxon>Craniata</taxon>
        <taxon>Vertebrata</taxon>
        <taxon>Euteleostomi</taxon>
        <taxon>Archelosauria</taxon>
        <taxon>Archosauria</taxon>
        <taxon>Dinosauria</taxon>
        <taxon>Saurischia</taxon>
        <taxon>Theropoda</taxon>
        <taxon>Coelurosauria</taxon>
        <taxon>Aves</taxon>
        <taxon>Neognathae</taxon>
        <taxon>Neoaves</taxon>
        <taxon>Telluraves</taxon>
        <taxon>Coraciimorphae</taxon>
        <taxon>Piciformes</taxon>
        <taxon>Ramphastidae</taxon>
        <taxon>Semnornis</taxon>
    </lineage>
</organism>
<dbReference type="GO" id="GO:0032259">
    <property type="term" value="P:methylation"/>
    <property type="evidence" value="ECO:0007669"/>
    <property type="project" value="UniProtKB-KW"/>
</dbReference>
<dbReference type="AlphaFoldDB" id="A0A7L2IZI3"/>
<accession>A0A7L2IZI3</accession>
<proteinExistence type="inferred from homology"/>
<dbReference type="GO" id="GO:0008168">
    <property type="term" value="F:methyltransferase activity"/>
    <property type="evidence" value="ECO:0007669"/>
    <property type="project" value="UniProtKB-KW"/>
</dbReference>
<keyword evidence="6" id="KW-0808">Transferase</keyword>
<dbReference type="InterPro" id="IPR003347">
    <property type="entry name" value="JmjC_dom"/>
</dbReference>